<organism evidence="1 2">
    <name type="scientific">Caerostris extrusa</name>
    <name type="common">Bark spider</name>
    <name type="synonym">Caerostris bankana</name>
    <dbReference type="NCBI Taxonomy" id="172846"/>
    <lineage>
        <taxon>Eukaryota</taxon>
        <taxon>Metazoa</taxon>
        <taxon>Ecdysozoa</taxon>
        <taxon>Arthropoda</taxon>
        <taxon>Chelicerata</taxon>
        <taxon>Arachnida</taxon>
        <taxon>Araneae</taxon>
        <taxon>Araneomorphae</taxon>
        <taxon>Entelegynae</taxon>
        <taxon>Araneoidea</taxon>
        <taxon>Araneidae</taxon>
        <taxon>Caerostris</taxon>
    </lineage>
</organism>
<evidence type="ECO:0000313" key="2">
    <source>
        <dbReference type="Proteomes" id="UP001054945"/>
    </source>
</evidence>
<comment type="caution">
    <text evidence="1">The sequence shown here is derived from an EMBL/GenBank/DDBJ whole genome shotgun (WGS) entry which is preliminary data.</text>
</comment>
<sequence>MSRLILSYLSLQKQDEIDFPAFINYNLDDRKLSRDFICEEQISLDRENVKGSSVVDFSPTSLVIWLSGKTRYIYVITVGFITEVVGRTVLFGGC</sequence>
<dbReference type="AlphaFoldDB" id="A0AAV4NG29"/>
<dbReference type="EMBL" id="BPLR01020807">
    <property type="protein sequence ID" value="GIX82730.1"/>
    <property type="molecule type" value="Genomic_DNA"/>
</dbReference>
<reference evidence="1 2" key="1">
    <citation type="submission" date="2021-06" db="EMBL/GenBank/DDBJ databases">
        <title>Caerostris extrusa draft genome.</title>
        <authorList>
            <person name="Kono N."/>
            <person name="Arakawa K."/>
        </authorList>
    </citation>
    <scope>NUCLEOTIDE SEQUENCE [LARGE SCALE GENOMIC DNA]</scope>
</reference>
<protein>
    <submittedName>
        <fullName evidence="1">Uncharacterized protein</fullName>
    </submittedName>
</protein>
<proteinExistence type="predicted"/>
<gene>
    <name evidence="1" type="ORF">CEXT_178011</name>
</gene>
<name>A0AAV4NG29_CAEEX</name>
<evidence type="ECO:0000313" key="1">
    <source>
        <dbReference type="EMBL" id="GIX82730.1"/>
    </source>
</evidence>
<accession>A0AAV4NG29</accession>
<keyword evidence="2" id="KW-1185">Reference proteome</keyword>
<dbReference type="Proteomes" id="UP001054945">
    <property type="component" value="Unassembled WGS sequence"/>
</dbReference>